<evidence type="ECO:0000256" key="1">
    <source>
        <dbReference type="ARBA" id="ARBA00022737"/>
    </source>
</evidence>
<dbReference type="InterPro" id="IPR000504">
    <property type="entry name" value="RRM_dom"/>
</dbReference>
<feature type="region of interest" description="Disordered" evidence="4">
    <location>
        <begin position="869"/>
        <end position="910"/>
    </location>
</feature>
<keyword evidence="7" id="KW-1185">Reference proteome</keyword>
<feature type="compositionally biased region" description="Low complexity" evidence="4">
    <location>
        <begin position="739"/>
        <end position="759"/>
    </location>
</feature>
<dbReference type="Pfam" id="PF00076">
    <property type="entry name" value="RRM_1"/>
    <property type="match status" value="1"/>
</dbReference>
<dbReference type="eggNOG" id="KOG4211">
    <property type="taxonomic scope" value="Eukaryota"/>
</dbReference>
<proteinExistence type="predicted"/>
<accession>A0A058Z9M3</accession>
<dbReference type="EMBL" id="KB932203">
    <property type="protein sequence ID" value="KCV70984.1"/>
    <property type="molecule type" value="Genomic_DNA"/>
</dbReference>
<dbReference type="SUPFAM" id="SSF54928">
    <property type="entry name" value="RNA-binding domain, RBD"/>
    <property type="match status" value="3"/>
</dbReference>
<name>A0A058Z9M3_FONAL</name>
<feature type="region of interest" description="Disordered" evidence="4">
    <location>
        <begin position="674"/>
        <end position="776"/>
    </location>
</feature>
<dbReference type="OMA" id="QVECEAR"/>
<feature type="domain" description="RRM" evidence="5">
    <location>
        <begin position="406"/>
        <end position="486"/>
    </location>
</feature>
<dbReference type="eggNOG" id="KOG1365">
    <property type="taxonomic scope" value="Eukaryota"/>
</dbReference>
<dbReference type="Proteomes" id="UP000030693">
    <property type="component" value="Unassembled WGS sequence"/>
</dbReference>
<feature type="compositionally biased region" description="Basic and acidic residues" evidence="4">
    <location>
        <begin position="533"/>
        <end position="546"/>
    </location>
</feature>
<gene>
    <name evidence="6" type="ORF">H696_01931</name>
</gene>
<dbReference type="SMART" id="SM00360">
    <property type="entry name" value="RRM"/>
    <property type="match status" value="3"/>
</dbReference>
<evidence type="ECO:0000313" key="6">
    <source>
        <dbReference type="EMBL" id="KCV70984.1"/>
    </source>
</evidence>
<reference evidence="6" key="1">
    <citation type="submission" date="2013-04" db="EMBL/GenBank/DDBJ databases">
        <title>The Genome Sequence of Fonticula alba ATCC 38817.</title>
        <authorList>
            <consortium name="The Broad Institute Genomics Platform"/>
            <person name="Russ C."/>
            <person name="Cuomo C."/>
            <person name="Burger G."/>
            <person name="Gray M.W."/>
            <person name="Holland P.W.H."/>
            <person name="King N."/>
            <person name="Lang F.B.F."/>
            <person name="Roger A.J."/>
            <person name="Ruiz-Trillo I."/>
            <person name="Brown M."/>
            <person name="Walker B."/>
            <person name="Young S."/>
            <person name="Zeng Q."/>
            <person name="Gargeya S."/>
            <person name="Fitzgerald M."/>
            <person name="Haas B."/>
            <person name="Abouelleil A."/>
            <person name="Allen A.W."/>
            <person name="Alvarado L."/>
            <person name="Arachchi H.M."/>
            <person name="Berlin A.M."/>
            <person name="Chapman S.B."/>
            <person name="Gainer-Dewar J."/>
            <person name="Goldberg J."/>
            <person name="Griggs A."/>
            <person name="Gujja S."/>
            <person name="Hansen M."/>
            <person name="Howarth C."/>
            <person name="Imamovic A."/>
            <person name="Ireland A."/>
            <person name="Larimer J."/>
            <person name="McCowan C."/>
            <person name="Murphy C."/>
            <person name="Pearson M."/>
            <person name="Poon T.W."/>
            <person name="Priest M."/>
            <person name="Roberts A."/>
            <person name="Saif S."/>
            <person name="Shea T."/>
            <person name="Sisk P."/>
            <person name="Sykes S."/>
            <person name="Wortman J."/>
            <person name="Nusbaum C."/>
            <person name="Birren B."/>
        </authorList>
    </citation>
    <scope>NUCLEOTIDE SEQUENCE [LARGE SCALE GENOMIC DNA]</scope>
    <source>
        <strain evidence="6">ATCC 38817</strain>
    </source>
</reference>
<feature type="compositionally biased region" description="Low complexity" evidence="4">
    <location>
        <begin position="890"/>
        <end position="910"/>
    </location>
</feature>
<feature type="compositionally biased region" description="Basic and acidic residues" evidence="4">
    <location>
        <begin position="699"/>
        <end position="714"/>
    </location>
</feature>
<evidence type="ECO:0000259" key="5">
    <source>
        <dbReference type="PROSITE" id="PS50102"/>
    </source>
</evidence>
<feature type="compositionally biased region" description="Polar residues" evidence="4">
    <location>
        <begin position="186"/>
        <end position="202"/>
    </location>
</feature>
<dbReference type="OrthoDB" id="431068at2759"/>
<dbReference type="GO" id="GO:0003723">
    <property type="term" value="F:RNA binding"/>
    <property type="evidence" value="ECO:0007669"/>
    <property type="project" value="UniProtKB-UniRule"/>
</dbReference>
<keyword evidence="1" id="KW-0677">Repeat</keyword>
<dbReference type="PROSITE" id="PS50102">
    <property type="entry name" value="RRM"/>
    <property type="match status" value="1"/>
</dbReference>
<evidence type="ECO:0000256" key="3">
    <source>
        <dbReference type="PROSITE-ProRule" id="PRU00176"/>
    </source>
</evidence>
<feature type="compositionally biased region" description="Gly residues" evidence="4">
    <location>
        <begin position="501"/>
        <end position="532"/>
    </location>
</feature>
<feature type="compositionally biased region" description="Pro residues" evidence="4">
    <location>
        <begin position="719"/>
        <end position="738"/>
    </location>
</feature>
<evidence type="ECO:0000256" key="2">
    <source>
        <dbReference type="ARBA" id="ARBA00022884"/>
    </source>
</evidence>
<protein>
    <recommendedName>
        <fullName evidence="5">RRM domain-containing protein</fullName>
    </recommendedName>
</protein>
<feature type="region of interest" description="Disordered" evidence="4">
    <location>
        <begin position="175"/>
        <end position="215"/>
    </location>
</feature>
<dbReference type="Gene3D" id="3.30.70.330">
    <property type="match status" value="3"/>
</dbReference>
<dbReference type="CDD" id="cd12254">
    <property type="entry name" value="RRM_hnRNPH_ESRPs_RBM12_like"/>
    <property type="match status" value="3"/>
</dbReference>
<dbReference type="InterPro" id="IPR035979">
    <property type="entry name" value="RBD_domain_sf"/>
</dbReference>
<dbReference type="InterPro" id="IPR012677">
    <property type="entry name" value="Nucleotide-bd_a/b_plait_sf"/>
</dbReference>
<evidence type="ECO:0000256" key="4">
    <source>
        <dbReference type="SAM" id="MobiDB-lite"/>
    </source>
</evidence>
<dbReference type="PANTHER" id="PTHR13976">
    <property type="entry name" value="HETEROGENEOUS NUCLEAR RIBONUCLEOPROTEIN-RELATED"/>
    <property type="match status" value="1"/>
</dbReference>
<organism evidence="6">
    <name type="scientific">Fonticula alba</name>
    <name type="common">Slime mold</name>
    <dbReference type="NCBI Taxonomy" id="691883"/>
    <lineage>
        <taxon>Eukaryota</taxon>
        <taxon>Rotosphaerida</taxon>
        <taxon>Fonticulaceae</taxon>
        <taxon>Fonticula</taxon>
    </lineage>
</organism>
<evidence type="ECO:0000313" key="7">
    <source>
        <dbReference type="Proteomes" id="UP000030693"/>
    </source>
</evidence>
<feature type="region of interest" description="Disordered" evidence="4">
    <location>
        <begin position="496"/>
        <end position="556"/>
    </location>
</feature>
<keyword evidence="2 3" id="KW-0694">RNA-binding</keyword>
<dbReference type="InterPro" id="IPR050666">
    <property type="entry name" value="ESRP"/>
</dbReference>
<dbReference type="AlphaFoldDB" id="A0A058Z9M3"/>
<dbReference type="RefSeq" id="XP_009494107.1">
    <property type="nucleotide sequence ID" value="XM_009495832.1"/>
</dbReference>
<feature type="compositionally biased region" description="Gly residues" evidence="4">
    <location>
        <begin position="871"/>
        <end position="889"/>
    </location>
</feature>
<feature type="compositionally biased region" description="Low complexity" evidence="4">
    <location>
        <begin position="236"/>
        <end position="283"/>
    </location>
</feature>
<feature type="compositionally biased region" description="Low complexity" evidence="4">
    <location>
        <begin position="203"/>
        <end position="215"/>
    </location>
</feature>
<dbReference type="GeneID" id="20526656"/>
<feature type="region of interest" description="Disordered" evidence="4">
    <location>
        <begin position="236"/>
        <end position="295"/>
    </location>
</feature>
<dbReference type="STRING" id="691883.A0A058Z9M3"/>
<sequence length="922" mass="92820">MPAQYDRYVIFGILSSESPPALEAGQPIVQVFWRVFNHKAATFSEPATVVRLSTDGPLLGQALEQFSTAMANVSGTHIVVVKEQSHISSILVQACADAGITPPGSLSQVVSLDDAVSRFYSDVPSLEPAAVLKHMGITAEDDSLPAYLSAVMKKLISNGHHLNAFSTGIAPLATSTESGEADNSEVAPTSDTAGSPVVETQQASSAPASPSATAASGTADATSAVATAAADTAASADTAAATPAEPAAASATATTPTEEPKPADAGAGSADAAPPGGADTGAGEPTSNLTGTRVLSYEPADDTIIRCRGCPWGTTAAEAVAFFSPLRVRHVHFDLNHNSEPNGEIYVVFASAADAQTAITKYNHKTLGSRYIEVFAGSAAALTTSRRRSMNVLSDPSRPISVPGTFLVHLRGLPFDVTEDDVAEFFTGMSSPVSPDDDVYIIRYRSGKLTGEAYVRLKTEADQARAMEKQRQNIGSRYIELFRSSDQELINAMQSATDDGGSYGGDFGGRGGRGGRGPGGPGGRGGFRGGRGGRGDYGYDRDDWDRSGGWGGAPGGGYDRGGYGGGPGGGYDRGGYGGGPGGGYDRGGYGGGHGGYGGGGYGGGGYGGGGYGGGPGGGYGGGYGGGPGGGGGYGYGAGGYDRSGPGGGYDRGGYDRGAGGGGAGGAYDAPDAGYGRGMHHGGPPPGGPADYYGGGGPRHGRDQDREYDRTRDRYALPVGGPPPPLPGAHHGGPPPSMPPSGGYQQQQQQPPPHAHGAAPAAPPPSGGPSASSGGSDAFLRLRGLPFVSTPQDIVTFFAENSNVTPKGIQMLSSMHTNGSYRPNGEALVQLSSVDELQRGMTCHRRILGSRWIDVTPISSEEVIQIISKQPGAGGGAPAPGPGGPGGGGADSSYAASSAGHPGSGSAVGYDPAAYPGGYYGAH</sequence>